<dbReference type="CDD" id="cd22271">
    <property type="entry name" value="DPBB_EXP_N-like"/>
    <property type="match status" value="1"/>
</dbReference>
<evidence type="ECO:0000256" key="1">
    <source>
        <dbReference type="ARBA" id="ARBA00022729"/>
    </source>
</evidence>
<dbReference type="VEuPathDB" id="FungiDB:H257_05915"/>
<dbReference type="Proteomes" id="UP000469452">
    <property type="component" value="Unassembled WGS sequence"/>
</dbReference>
<dbReference type="GO" id="GO:0050832">
    <property type="term" value="P:defense response to fungus"/>
    <property type="evidence" value="ECO:0007669"/>
    <property type="project" value="InterPro"/>
</dbReference>
<dbReference type="SUPFAM" id="SSF50685">
    <property type="entry name" value="Barwin-like endoglucanases"/>
    <property type="match status" value="1"/>
</dbReference>
<organism evidence="3 4">
    <name type="scientific">Aphanomyces astaci</name>
    <name type="common">Crayfish plague agent</name>
    <dbReference type="NCBI Taxonomy" id="112090"/>
    <lineage>
        <taxon>Eukaryota</taxon>
        <taxon>Sar</taxon>
        <taxon>Stramenopiles</taxon>
        <taxon>Oomycota</taxon>
        <taxon>Saprolegniomycetes</taxon>
        <taxon>Saprolegniales</taxon>
        <taxon>Verrucalvaceae</taxon>
        <taxon>Aphanomyces</taxon>
    </lineage>
</organism>
<dbReference type="PROSITE" id="PS50842">
    <property type="entry name" value="EXPANSIN_EG45"/>
    <property type="match status" value="1"/>
</dbReference>
<feature type="non-terminal residue" evidence="3">
    <location>
        <position position="173"/>
    </location>
</feature>
<sequence length="173" mass="18560">MVTTMSRAQEFTGDGTGYVLDKPSSGNCNFMNVPEVVSTNYVALATERFARTAACGKCIQVRCTDVQCNGATATETLYVVDRCPECAKDDLDFSPEVFLKLTGGIEPGRLKMTWSYVTCPHSSDIVMCKKPGSSGFWLAVQPAGAVTGVSSVKINGKSTGMVDSAYYFKLESS</sequence>
<gene>
    <name evidence="3" type="ORF">AaE_015348</name>
</gene>
<dbReference type="AlphaFoldDB" id="A0A6A4YZW7"/>
<dbReference type="InterPro" id="IPR036908">
    <property type="entry name" value="RlpA-like_sf"/>
</dbReference>
<dbReference type="EMBL" id="VJMI01020733">
    <property type="protein sequence ID" value="KAF0703496.1"/>
    <property type="molecule type" value="Genomic_DNA"/>
</dbReference>
<keyword evidence="1" id="KW-0732">Signal</keyword>
<dbReference type="InterPro" id="IPR051477">
    <property type="entry name" value="Expansin_CellWall"/>
</dbReference>
<dbReference type="PANTHER" id="PTHR31836:SF21">
    <property type="entry name" value="EXPANSIN-LIKE PROTEIN 7"/>
    <property type="match status" value="1"/>
</dbReference>
<dbReference type="InterPro" id="IPR007112">
    <property type="entry name" value="Expansin/allergen_DPBB_dom"/>
</dbReference>
<protein>
    <recommendedName>
        <fullName evidence="2">Expansin-like EG45 domain-containing protein</fullName>
    </recommendedName>
</protein>
<dbReference type="InterPro" id="IPR001153">
    <property type="entry name" value="Barwin_dom"/>
</dbReference>
<dbReference type="Pfam" id="PF00967">
    <property type="entry name" value="Barwin"/>
    <property type="match status" value="1"/>
</dbReference>
<name>A0A6A4YZW7_APHAT</name>
<dbReference type="InterPro" id="IPR036749">
    <property type="entry name" value="Expansin_CBD_sf"/>
</dbReference>
<comment type="caution">
    <text evidence="3">The sequence shown here is derived from an EMBL/GenBank/DDBJ whole genome shotgun (WGS) entry which is preliminary data.</text>
</comment>
<evidence type="ECO:0000313" key="4">
    <source>
        <dbReference type="Proteomes" id="UP000469452"/>
    </source>
</evidence>
<evidence type="ECO:0000259" key="2">
    <source>
        <dbReference type="PROSITE" id="PS50842"/>
    </source>
</evidence>
<dbReference type="GO" id="GO:0042742">
    <property type="term" value="P:defense response to bacterium"/>
    <property type="evidence" value="ECO:0007669"/>
    <property type="project" value="InterPro"/>
</dbReference>
<dbReference type="Gene3D" id="2.40.40.10">
    <property type="entry name" value="RlpA-like domain"/>
    <property type="match status" value="1"/>
</dbReference>
<evidence type="ECO:0000313" key="3">
    <source>
        <dbReference type="EMBL" id="KAF0703496.1"/>
    </source>
</evidence>
<accession>A0A6A4YZW7</accession>
<feature type="domain" description="Expansin-like EG45" evidence="2">
    <location>
        <begin position="25"/>
        <end position="124"/>
    </location>
</feature>
<dbReference type="Gene3D" id="2.60.40.760">
    <property type="entry name" value="Expansin, cellulose-binding-like domain"/>
    <property type="match status" value="1"/>
</dbReference>
<dbReference type="PANTHER" id="PTHR31836">
    <property type="match status" value="1"/>
</dbReference>
<proteinExistence type="predicted"/>
<reference evidence="3 4" key="1">
    <citation type="submission" date="2019-06" db="EMBL/GenBank/DDBJ databases">
        <title>Genomics analysis of Aphanomyces spp. identifies a new class of oomycete effector associated with host adaptation.</title>
        <authorList>
            <person name="Gaulin E."/>
        </authorList>
    </citation>
    <scope>NUCLEOTIDE SEQUENCE [LARGE SCALE GENOMIC DNA]</scope>
    <source>
        <strain evidence="3 4">E</strain>
    </source>
</reference>